<evidence type="ECO:0000313" key="2">
    <source>
        <dbReference type="EMBL" id="RXZ49026.1"/>
    </source>
</evidence>
<accession>A0A4Q2JQ46</accession>
<evidence type="ECO:0000256" key="1">
    <source>
        <dbReference type="SAM" id="Phobius"/>
    </source>
</evidence>
<keyword evidence="1" id="KW-0812">Transmembrane</keyword>
<dbReference type="RefSeq" id="WP_056006040.1">
    <property type="nucleotide sequence ID" value="NZ_SDPO01000002.1"/>
</dbReference>
<dbReference type="EMBL" id="SDPO01000002">
    <property type="protein sequence ID" value="RXZ49026.1"/>
    <property type="molecule type" value="Genomic_DNA"/>
</dbReference>
<dbReference type="Proteomes" id="UP000292935">
    <property type="component" value="Unassembled WGS sequence"/>
</dbReference>
<evidence type="ECO:0000313" key="3">
    <source>
        <dbReference type="Proteomes" id="UP000292935"/>
    </source>
</evidence>
<reference evidence="2 3" key="1">
    <citation type="submission" date="2019-01" db="EMBL/GenBank/DDBJ databases">
        <authorList>
            <person name="Li J."/>
        </authorList>
    </citation>
    <scope>NUCLEOTIDE SEQUENCE [LARGE SCALE GENOMIC DNA]</scope>
    <source>
        <strain evidence="2 3">CCUG 35506</strain>
    </source>
</reference>
<gene>
    <name evidence="2" type="ORF">ESP57_08700</name>
</gene>
<feature type="transmembrane region" description="Helical" evidence="1">
    <location>
        <begin position="24"/>
        <end position="45"/>
    </location>
</feature>
<keyword evidence="1" id="KW-0472">Membrane</keyword>
<dbReference type="InterPro" id="IPR007047">
    <property type="entry name" value="Flp_Fap"/>
</dbReference>
<dbReference type="AlphaFoldDB" id="A0A4Q2JQ46"/>
<sequence>MLKAYSRIQARINSLRTEEEGATAVEYGLIVAAIAAVIVVVVFTLGGQIQQAFQDVSDAITTGNTPAT</sequence>
<comment type="caution">
    <text evidence="2">The sequence shown here is derived from an EMBL/GenBank/DDBJ whole genome shotgun (WGS) entry which is preliminary data.</text>
</comment>
<keyword evidence="1" id="KW-1133">Transmembrane helix</keyword>
<name>A0A4Q2JQ46_9MICO</name>
<keyword evidence="3" id="KW-1185">Reference proteome</keyword>
<protein>
    <submittedName>
        <fullName evidence="2">Flp family type IVb pilin</fullName>
    </submittedName>
</protein>
<dbReference type="Pfam" id="PF04964">
    <property type="entry name" value="Flp_Fap"/>
    <property type="match status" value="1"/>
</dbReference>
<proteinExistence type="predicted"/>
<organism evidence="2 3">
    <name type="scientific">Agromyces fucosus</name>
    <dbReference type="NCBI Taxonomy" id="41985"/>
    <lineage>
        <taxon>Bacteria</taxon>
        <taxon>Bacillati</taxon>
        <taxon>Actinomycetota</taxon>
        <taxon>Actinomycetes</taxon>
        <taxon>Micrococcales</taxon>
        <taxon>Microbacteriaceae</taxon>
        <taxon>Agromyces</taxon>
    </lineage>
</organism>